<comment type="similarity">
    <text evidence="2">Belongs to the tellurite-resistance/dicarboxylate transporter (TDT) family.</text>
</comment>
<feature type="transmembrane region" description="Helical" evidence="8">
    <location>
        <begin position="117"/>
        <end position="138"/>
    </location>
</feature>
<comment type="caution">
    <text evidence="9">The sequence shown here is derived from an EMBL/GenBank/DDBJ whole genome shotgun (WGS) entry which is preliminary data.</text>
</comment>
<feature type="transmembrane region" description="Helical" evidence="8">
    <location>
        <begin position="83"/>
        <end position="105"/>
    </location>
</feature>
<feature type="transmembrane region" description="Helical" evidence="8">
    <location>
        <begin position="291"/>
        <end position="311"/>
    </location>
</feature>
<feature type="transmembrane region" description="Helical" evidence="8">
    <location>
        <begin position="181"/>
        <end position="204"/>
    </location>
</feature>
<dbReference type="PANTHER" id="PTHR31686:SF1">
    <property type="entry name" value="SULFITE EFFLUX PUMP SSU1"/>
    <property type="match status" value="1"/>
</dbReference>
<dbReference type="InterPro" id="IPR051629">
    <property type="entry name" value="Sulfite_efflux_TDT"/>
</dbReference>
<keyword evidence="4" id="KW-1003">Cell membrane</keyword>
<dbReference type="Proteomes" id="UP001172738">
    <property type="component" value="Unassembled WGS sequence"/>
</dbReference>
<proteinExistence type="inferred from homology"/>
<evidence type="ECO:0000256" key="8">
    <source>
        <dbReference type="SAM" id="Phobius"/>
    </source>
</evidence>
<evidence type="ECO:0000256" key="6">
    <source>
        <dbReference type="ARBA" id="ARBA00022989"/>
    </source>
</evidence>
<comment type="subcellular location">
    <subcellularLocation>
        <location evidence="1">Cell membrane</location>
        <topology evidence="1">Multi-pass membrane protein</topology>
    </subcellularLocation>
</comment>
<dbReference type="RefSeq" id="WP_301127425.1">
    <property type="nucleotide sequence ID" value="NZ_JAUHPV010000003.1"/>
</dbReference>
<evidence type="ECO:0000256" key="1">
    <source>
        <dbReference type="ARBA" id="ARBA00004651"/>
    </source>
</evidence>
<evidence type="ECO:0000256" key="5">
    <source>
        <dbReference type="ARBA" id="ARBA00022692"/>
    </source>
</evidence>
<evidence type="ECO:0000256" key="3">
    <source>
        <dbReference type="ARBA" id="ARBA00022448"/>
    </source>
</evidence>
<keyword evidence="5 8" id="KW-0812">Transmembrane</keyword>
<dbReference type="CDD" id="cd09320">
    <property type="entry name" value="TDT_like_2"/>
    <property type="match status" value="1"/>
</dbReference>
<keyword evidence="6 8" id="KW-1133">Transmembrane helix</keyword>
<dbReference type="PANTHER" id="PTHR31686">
    <property type="match status" value="1"/>
</dbReference>
<evidence type="ECO:0000313" key="9">
    <source>
        <dbReference type="EMBL" id="MDN4472670.1"/>
    </source>
</evidence>
<dbReference type="Gene3D" id="1.50.10.150">
    <property type="entry name" value="Voltage-dependent anion channel"/>
    <property type="match status" value="1"/>
</dbReference>
<organism evidence="9 10">
    <name type="scientific">Demequina zhanjiangensis</name>
    <dbReference type="NCBI Taxonomy" id="3051659"/>
    <lineage>
        <taxon>Bacteria</taxon>
        <taxon>Bacillati</taxon>
        <taxon>Actinomycetota</taxon>
        <taxon>Actinomycetes</taxon>
        <taxon>Micrococcales</taxon>
        <taxon>Demequinaceae</taxon>
        <taxon>Demequina</taxon>
    </lineage>
</organism>
<evidence type="ECO:0000256" key="2">
    <source>
        <dbReference type="ARBA" id="ARBA00008566"/>
    </source>
</evidence>
<dbReference type="InterPro" id="IPR004695">
    <property type="entry name" value="SLAC1/Mae1/Ssu1/TehA"/>
</dbReference>
<evidence type="ECO:0000256" key="7">
    <source>
        <dbReference type="ARBA" id="ARBA00023136"/>
    </source>
</evidence>
<feature type="transmembrane region" description="Helical" evidence="8">
    <location>
        <begin position="259"/>
        <end position="279"/>
    </location>
</feature>
<sequence length="371" mass="38482">MSLRAARPAVTPNWFAVVMGTSILGTAAATLPVSGPALDVLAWVAWALATLAFAAAVLTTAAHYLDDRGAVRRYLDDPSMAHFFGAQAMGLLAYGAATLVVASPLLGEQWAVGIDAVLWVLGTLLGLATAIGVPVIAFTRHQVADDAASGAWLMPVVPPMVSAATGAMLLPYVDGELARTLAVACYAMFGLSALAAIMVIASLWNRLAHRQIGAAAAVPTLWIVLGPLGQSVTAVGILADHASSPLGISSRSLLVFSMLYGIPVMGFALMWLAIALAITVRTRRTGLPFTLAWWAFTFPVGTCVTGASQLARHTGSAAMTGLSLGLYALLMAGWFIAATGTYRHYVRGRRLTADPETADAGAEPEPITAAA</sequence>
<dbReference type="EMBL" id="JAUHPV010000003">
    <property type="protein sequence ID" value="MDN4472670.1"/>
    <property type="molecule type" value="Genomic_DNA"/>
</dbReference>
<keyword evidence="10" id="KW-1185">Reference proteome</keyword>
<accession>A0ABT8G0K6</accession>
<feature type="transmembrane region" description="Helical" evidence="8">
    <location>
        <begin position="150"/>
        <end position="169"/>
    </location>
</feature>
<evidence type="ECO:0000256" key="4">
    <source>
        <dbReference type="ARBA" id="ARBA00022475"/>
    </source>
</evidence>
<keyword evidence="3" id="KW-0813">Transport</keyword>
<gene>
    <name evidence="9" type="ORF">QQX04_06645</name>
</gene>
<keyword evidence="7 8" id="KW-0472">Membrane</keyword>
<dbReference type="InterPro" id="IPR038665">
    <property type="entry name" value="Voltage-dep_anion_channel_sf"/>
</dbReference>
<feature type="transmembrane region" description="Helical" evidence="8">
    <location>
        <begin position="40"/>
        <end position="62"/>
    </location>
</feature>
<feature type="transmembrane region" description="Helical" evidence="8">
    <location>
        <begin position="216"/>
        <end position="239"/>
    </location>
</feature>
<feature type="transmembrane region" description="Helical" evidence="8">
    <location>
        <begin position="317"/>
        <end position="342"/>
    </location>
</feature>
<dbReference type="Pfam" id="PF03595">
    <property type="entry name" value="SLAC1"/>
    <property type="match status" value="1"/>
</dbReference>
<feature type="transmembrane region" description="Helical" evidence="8">
    <location>
        <begin position="12"/>
        <end position="34"/>
    </location>
</feature>
<reference evidence="9" key="1">
    <citation type="submission" date="2023-06" db="EMBL/GenBank/DDBJ databases">
        <title>SYSU T00b26.</title>
        <authorList>
            <person name="Gao L."/>
            <person name="Fang B.-Z."/>
            <person name="Li W.-J."/>
        </authorList>
    </citation>
    <scope>NUCLEOTIDE SEQUENCE</scope>
    <source>
        <strain evidence="9">SYSU T00b26</strain>
    </source>
</reference>
<name>A0ABT8G0K6_9MICO</name>
<protein>
    <submittedName>
        <fullName evidence="9">TDT family transporter</fullName>
    </submittedName>
</protein>
<evidence type="ECO:0000313" key="10">
    <source>
        <dbReference type="Proteomes" id="UP001172738"/>
    </source>
</evidence>